<keyword evidence="2" id="KW-1185">Reference proteome</keyword>
<reference evidence="1 2" key="1">
    <citation type="submission" date="2024-03" db="EMBL/GenBank/DDBJ databases">
        <authorList>
            <person name="Gkanogiannis A."/>
            <person name="Becerra Lopez-Lavalle L."/>
        </authorList>
    </citation>
    <scope>NUCLEOTIDE SEQUENCE [LARGE SCALE GENOMIC DNA]</scope>
</reference>
<evidence type="ECO:0000313" key="2">
    <source>
        <dbReference type="Proteomes" id="UP001642487"/>
    </source>
</evidence>
<proteinExistence type="predicted"/>
<sequence>MAFISQLDINYSNLSQVHAAENVKSFDEIEFEKVLGRKFARRDEDYDLMLGVVRETPPELVLPDNILADEGMNGPICLSAFFGE</sequence>
<protein>
    <submittedName>
        <fullName evidence="1">Uncharacterized protein</fullName>
    </submittedName>
</protein>
<dbReference type="Proteomes" id="UP001642487">
    <property type="component" value="Chromosome 6"/>
</dbReference>
<organism evidence="1 2">
    <name type="scientific">Citrullus colocynthis</name>
    <name type="common">colocynth</name>
    <dbReference type="NCBI Taxonomy" id="252529"/>
    <lineage>
        <taxon>Eukaryota</taxon>
        <taxon>Viridiplantae</taxon>
        <taxon>Streptophyta</taxon>
        <taxon>Embryophyta</taxon>
        <taxon>Tracheophyta</taxon>
        <taxon>Spermatophyta</taxon>
        <taxon>Magnoliopsida</taxon>
        <taxon>eudicotyledons</taxon>
        <taxon>Gunneridae</taxon>
        <taxon>Pentapetalae</taxon>
        <taxon>rosids</taxon>
        <taxon>fabids</taxon>
        <taxon>Cucurbitales</taxon>
        <taxon>Cucurbitaceae</taxon>
        <taxon>Benincaseae</taxon>
        <taxon>Citrullus</taxon>
    </lineage>
</organism>
<dbReference type="EMBL" id="OZ021740">
    <property type="protein sequence ID" value="CAK9324201.1"/>
    <property type="molecule type" value="Genomic_DNA"/>
</dbReference>
<name>A0ABP0YYU3_9ROSI</name>
<gene>
    <name evidence="1" type="ORF">CITCOLO1_LOCUS16427</name>
</gene>
<accession>A0ABP0YYU3</accession>
<evidence type="ECO:0000313" key="1">
    <source>
        <dbReference type="EMBL" id="CAK9324201.1"/>
    </source>
</evidence>